<dbReference type="AlphaFoldDB" id="A0A0V1I8A9"/>
<sequence>MLAYIRVAPFVASLGKELWLPLDMQLHIAPGSEQHVIEFLRNTGRQLADPRKKPSQIIERTETAESAI</sequence>
<evidence type="ECO:0000313" key="2">
    <source>
        <dbReference type="EMBL" id="KRZ19083.1"/>
    </source>
</evidence>
<reference evidence="2 3" key="1">
    <citation type="submission" date="2015-01" db="EMBL/GenBank/DDBJ databases">
        <title>Evolution of Trichinella species and genotypes.</title>
        <authorList>
            <person name="Korhonen P.K."/>
            <person name="Edoardo P."/>
            <person name="Giuseppe L.R."/>
            <person name="Gasser R.B."/>
        </authorList>
    </citation>
    <scope>NUCLEOTIDE SEQUENCE [LARGE SCALE GENOMIC DNA]</scope>
    <source>
        <strain evidence="2">ISS1029</strain>
    </source>
</reference>
<dbReference type="EMBL" id="JYDP01000001">
    <property type="protein sequence ID" value="KRZ19083.1"/>
    <property type="molecule type" value="Genomic_DNA"/>
</dbReference>
<gene>
    <name evidence="2" type="ORF">T11_1128</name>
</gene>
<evidence type="ECO:0000256" key="1">
    <source>
        <dbReference type="SAM" id="MobiDB-lite"/>
    </source>
</evidence>
<proteinExistence type="predicted"/>
<evidence type="ECO:0000313" key="3">
    <source>
        <dbReference type="Proteomes" id="UP000055024"/>
    </source>
</evidence>
<dbReference type="OrthoDB" id="10336972at2759"/>
<organism evidence="2 3">
    <name type="scientific">Trichinella zimbabwensis</name>
    <dbReference type="NCBI Taxonomy" id="268475"/>
    <lineage>
        <taxon>Eukaryota</taxon>
        <taxon>Metazoa</taxon>
        <taxon>Ecdysozoa</taxon>
        <taxon>Nematoda</taxon>
        <taxon>Enoplea</taxon>
        <taxon>Dorylaimia</taxon>
        <taxon>Trichinellida</taxon>
        <taxon>Trichinellidae</taxon>
        <taxon>Trichinella</taxon>
    </lineage>
</organism>
<keyword evidence="3" id="KW-1185">Reference proteome</keyword>
<name>A0A0V1I8A9_9BILA</name>
<dbReference type="Proteomes" id="UP000055024">
    <property type="component" value="Unassembled WGS sequence"/>
</dbReference>
<feature type="region of interest" description="Disordered" evidence="1">
    <location>
        <begin position="47"/>
        <end position="68"/>
    </location>
</feature>
<protein>
    <submittedName>
        <fullName evidence="2">Uncharacterized protein</fullName>
    </submittedName>
</protein>
<feature type="compositionally biased region" description="Basic and acidic residues" evidence="1">
    <location>
        <begin position="59"/>
        <end position="68"/>
    </location>
</feature>
<accession>A0A0V1I8A9</accession>
<comment type="caution">
    <text evidence="2">The sequence shown here is derived from an EMBL/GenBank/DDBJ whole genome shotgun (WGS) entry which is preliminary data.</text>
</comment>